<dbReference type="SUPFAM" id="SSF46626">
    <property type="entry name" value="Cytochrome c"/>
    <property type="match status" value="1"/>
</dbReference>
<evidence type="ECO:0000256" key="1">
    <source>
        <dbReference type="ARBA" id="ARBA00022617"/>
    </source>
</evidence>
<keyword evidence="3 4" id="KW-0408">Iron</keyword>
<reference evidence="6 7" key="1">
    <citation type="journal article" date="2003" name="Proc. Natl. Acad. Sci. U.S.A.">
        <title>Complete genome sequence of the marine planctomycete Pirellula sp. strain 1.</title>
        <authorList>
            <person name="Gloeckner F.O."/>
            <person name="Kube M."/>
            <person name="Bauer M."/>
            <person name="Teeling H."/>
            <person name="Lombardot T."/>
            <person name="Ludwig W."/>
            <person name="Gade D."/>
            <person name="Beck A."/>
            <person name="Borzym K."/>
            <person name="Heitmann K."/>
            <person name="Rabus R."/>
            <person name="Schlesner H."/>
            <person name="Amann R."/>
            <person name="Reinhardt R."/>
        </authorList>
    </citation>
    <scope>NUCLEOTIDE SEQUENCE [LARGE SCALE GENOMIC DNA]</scope>
    <source>
        <strain evidence="7">DSM 10527 / NCIMB 13988 / SH1</strain>
    </source>
</reference>
<dbReference type="InterPro" id="IPR013427">
    <property type="entry name" value="Haem-bd_dom_put"/>
</dbReference>
<dbReference type="Gene3D" id="1.25.10.10">
    <property type="entry name" value="Leucine-rich Repeat Variant"/>
    <property type="match status" value="1"/>
</dbReference>
<dbReference type="InterPro" id="IPR055557">
    <property type="entry name" value="DUF7133"/>
</dbReference>
<keyword evidence="6" id="KW-0378">Hydrolase</keyword>
<evidence type="ECO:0000256" key="2">
    <source>
        <dbReference type="ARBA" id="ARBA00022723"/>
    </source>
</evidence>
<dbReference type="eggNOG" id="COG2133">
    <property type="taxonomic scope" value="Bacteria"/>
</dbReference>
<dbReference type="OrthoDB" id="230287at2"/>
<keyword evidence="7" id="KW-1185">Reference proteome</keyword>
<dbReference type="eggNOG" id="COG1413">
    <property type="taxonomic scope" value="Bacteria"/>
</dbReference>
<dbReference type="SUPFAM" id="SSF52317">
    <property type="entry name" value="Class I glutamine amidotransferase-like"/>
    <property type="match status" value="1"/>
</dbReference>
<dbReference type="PANTHER" id="PTHR33546">
    <property type="entry name" value="LARGE, MULTIFUNCTIONAL SECRETED PROTEIN-RELATED"/>
    <property type="match status" value="1"/>
</dbReference>
<dbReference type="PANTHER" id="PTHR33546:SF1">
    <property type="entry name" value="LARGE, MULTIFUNCTIONAL SECRETED PROTEIN"/>
    <property type="match status" value="1"/>
</dbReference>
<dbReference type="Pfam" id="PF23500">
    <property type="entry name" value="DUF7133"/>
    <property type="match status" value="1"/>
</dbReference>
<name>Q7UYL0_RHOBA</name>
<dbReference type="InterPro" id="IPR011041">
    <property type="entry name" value="Quinoprot_gluc/sorb_DH_b-prop"/>
</dbReference>
<dbReference type="InterPro" id="IPR013428">
    <property type="entry name" value="Membrane-bound_put_N"/>
</dbReference>
<dbReference type="InterPro" id="IPR036909">
    <property type="entry name" value="Cyt_c-like_dom_sf"/>
</dbReference>
<dbReference type="NCBIfam" id="TIGR02604">
    <property type="entry name" value="Piru_Ver_Nterm"/>
    <property type="match status" value="1"/>
</dbReference>
<dbReference type="PROSITE" id="PS51007">
    <property type="entry name" value="CYTC"/>
    <property type="match status" value="1"/>
</dbReference>
<dbReference type="Gene3D" id="3.40.50.880">
    <property type="match status" value="1"/>
</dbReference>
<evidence type="ECO:0000313" key="6">
    <source>
        <dbReference type="EMBL" id="CAD71632.1"/>
    </source>
</evidence>
<dbReference type="Proteomes" id="UP000001025">
    <property type="component" value="Chromosome"/>
</dbReference>
<dbReference type="Pfam" id="PF06283">
    <property type="entry name" value="ThuA"/>
    <property type="match status" value="1"/>
</dbReference>
<dbReference type="InterPro" id="IPR029062">
    <property type="entry name" value="Class_I_gatase-like"/>
</dbReference>
<dbReference type="InterPro" id="IPR029010">
    <property type="entry name" value="ThuA-like"/>
</dbReference>
<dbReference type="GO" id="GO:0009055">
    <property type="term" value="F:electron transfer activity"/>
    <property type="evidence" value="ECO:0007669"/>
    <property type="project" value="InterPro"/>
</dbReference>
<dbReference type="SUPFAM" id="SSF50952">
    <property type="entry name" value="Soluble quinoprotein glucose dehydrogenase"/>
    <property type="match status" value="1"/>
</dbReference>
<dbReference type="EnsemblBacteria" id="CAD71632">
    <property type="protein sequence ID" value="CAD71632"/>
    <property type="gene ID" value="RB524"/>
</dbReference>
<dbReference type="NCBIfam" id="TIGR02603">
    <property type="entry name" value="CxxCH_TIGR02603"/>
    <property type="match status" value="1"/>
</dbReference>
<dbReference type="EMBL" id="BX294133">
    <property type="protein sequence ID" value="CAD71632.1"/>
    <property type="molecule type" value="Genomic_DNA"/>
</dbReference>
<evidence type="ECO:0000259" key="5">
    <source>
        <dbReference type="PROSITE" id="PS51007"/>
    </source>
</evidence>
<dbReference type="PATRIC" id="fig|243090.15.peg.262"/>
<evidence type="ECO:0000313" key="7">
    <source>
        <dbReference type="Proteomes" id="UP000001025"/>
    </source>
</evidence>
<accession>Q7UYL0</accession>
<dbReference type="InterPro" id="IPR011989">
    <property type="entry name" value="ARM-like"/>
</dbReference>
<dbReference type="InterPro" id="IPR009056">
    <property type="entry name" value="Cyt_c-like_dom"/>
</dbReference>
<dbReference type="Gene3D" id="1.10.760.10">
    <property type="entry name" value="Cytochrome c-like domain"/>
    <property type="match status" value="1"/>
</dbReference>
<dbReference type="eggNOG" id="COG2010">
    <property type="taxonomic scope" value="Bacteria"/>
</dbReference>
<feature type="domain" description="Cytochrome c" evidence="5">
    <location>
        <begin position="1234"/>
        <end position="1367"/>
    </location>
</feature>
<evidence type="ECO:0000256" key="3">
    <source>
        <dbReference type="ARBA" id="ARBA00023004"/>
    </source>
</evidence>
<proteinExistence type="predicted"/>
<dbReference type="eggNOG" id="COG3828">
    <property type="taxonomic scope" value="Bacteria"/>
</dbReference>
<dbReference type="InterPro" id="IPR016024">
    <property type="entry name" value="ARM-type_fold"/>
</dbReference>
<dbReference type="STRING" id="243090.RB524"/>
<evidence type="ECO:0000256" key="4">
    <source>
        <dbReference type="PROSITE-ProRule" id="PRU00433"/>
    </source>
</evidence>
<dbReference type="GO" id="GO:0046872">
    <property type="term" value="F:metal ion binding"/>
    <property type="evidence" value="ECO:0007669"/>
    <property type="project" value="UniProtKB-KW"/>
</dbReference>
<dbReference type="HOGENOM" id="CLU_004500_1_0_0"/>
<gene>
    <name evidence="6" type="ordered locus">RB524</name>
</gene>
<dbReference type="KEGG" id="rba:RB524"/>
<sequence length="1557" mass="170888">MRDFSLLLAWLCLASSRCLHHNGSLRRFDRSVPRGRHGRFGVDLLPNTSYHGICCRPNLMKNTLLIAFAFLATWTSTSAWHAVNASAADQQRLNVLFLGDNGHHQPKPRFDELQPVMQRNGIDLTYTDDMSMLSLEKLNQYDALVLYANIDEIAKPQADALLQYVEEGGGFVPLHCATYCFRNNSEIVALMGAQFQRHGTGVFRTTPDKPNHEVMKGYSGFESWDETYVHHLHNEANRTVLEYRVDSNGREPWTWVRDQGKGRVFYTAWGHDSRTWTNPGFLNLVERGIRWVAKKDPQQAGEFADAAAFPVPEMTSLPEGDKPFTFTDVGAKIPNYTAGKKWGEQGELKTLMQDPLPPEESIKRYVNPKGLHMELWASEGGPESNSQGGIGGKPIAMTWDERGRLWICETMDYPNELQPKGKGRDRIRICEDTDQDGVADKFTVFAEELSIPTTLVCYRGGVLVQDGQETVYLKDIDGDDKADFRQTLITGWALGDTHGGVSNFRYGLDNWIWGMQGYNASRPVINGERQQGFRQGFWRFKVDADPNGEANAIDGSTAGNEFSDHTLRVEKVEFMRATDNNTWGLGFTEEGLVFGSTANRNPSNFLPIPNRYYEQVRGWSPQTLRMISDTHLFDPITPNIRQVDQHGGYTAAAGHGIYTARQYPQAWWNRTAFVCGPTGHLVGTFVLTPDGAGFKSTSPFNLVASDDEWAAPIMAETGPDGFVWVLDWYNYIIQHNPTPHGFETGKGNAYETDLRDKKYGRVYRLVTDGDASKTVSVPSLSSDDVPGLLAVLKHSAMPVRSQAQRLLVELGQIDDATVSSLLELIADQEQDAIGLTPGAIHALWTLDGLGMVGNGNATIDAAVREALQHPSAGVRRSAVKVLGSSEEDIQHLIESGVLSDSNAQVQLAALLKLAEPTTPTTDMVVSALVQSMKSLGDDRWLLDAWTSATAMHAGGTLPAVLASAPERDLSRSIRGRLNVISEHFARSQPEAESLQGLIQSVAKTATGNASGVLEGLAKGWPKDHSVELPEAAESQLVALFDHVSVDQQSQLVQLSEKWGTDALTEKVAELAEQLLELVQDDSLSDRDRISSARQLVAMQPTDDDVVFDLLESIGPQTSPAATAGILDALKSSRSEELGGALIEQTAASTPSVRGSIIRVLLSRPNTTLELIDSIEAGELRMSDLSLDQRQALSNHPDKAIKQRAEKLLKSSGGVPTANRVALLHEWLPVAHAKGNATLGAQVFKKHCANCHRHSGEGADVGPDLTGMAVHPKEELLTHILDPNQSVEGNFRTFAVLTTEGQVFTGMLGGESRTSIELIDAQAKRHTILREEIEQLNASSQSLMPEGFESQIKKEEMTNLLEFLTARGKYTPLSFSGIATAVSTKGMFSNGDNGPDQIIFSDWGPKKHNGVPFTLVDPQDGRVPNVILLHGPQGSKPPSMPKQVPIVCNASASAIHILGAVSGWGFPFGSEGSHTATIRLNYADGQVEDHKLLNGVHFADYIRRVDVPESEFAFDVRGQQVRYLKLTPKRQEPLETIELIKGDDSSSPIFVAITVESP</sequence>
<organism evidence="6 7">
    <name type="scientific">Rhodopirellula baltica (strain DSM 10527 / NCIMB 13988 / SH1)</name>
    <dbReference type="NCBI Taxonomy" id="243090"/>
    <lineage>
        <taxon>Bacteria</taxon>
        <taxon>Pseudomonadati</taxon>
        <taxon>Planctomycetota</taxon>
        <taxon>Planctomycetia</taxon>
        <taxon>Pirellulales</taxon>
        <taxon>Pirellulaceae</taxon>
        <taxon>Rhodopirellula</taxon>
    </lineage>
</organism>
<dbReference type="SUPFAM" id="SSF48371">
    <property type="entry name" value="ARM repeat"/>
    <property type="match status" value="1"/>
</dbReference>
<protein>
    <submittedName>
        <fullName evidence="6">Probable secreted glycosyl hydrolase</fullName>
    </submittedName>
</protein>
<dbReference type="GO" id="GO:0016787">
    <property type="term" value="F:hydrolase activity"/>
    <property type="evidence" value="ECO:0007669"/>
    <property type="project" value="UniProtKB-KW"/>
</dbReference>
<dbReference type="InParanoid" id="Q7UYL0"/>
<dbReference type="GO" id="GO:0020037">
    <property type="term" value="F:heme binding"/>
    <property type="evidence" value="ECO:0007669"/>
    <property type="project" value="InterPro"/>
</dbReference>
<keyword evidence="2 4" id="KW-0479">Metal-binding</keyword>
<keyword evidence="1 4" id="KW-0349">Heme</keyword>
<dbReference type="Pfam" id="PF00034">
    <property type="entry name" value="Cytochrom_C"/>
    <property type="match status" value="1"/>
</dbReference>